<reference evidence="8" key="1">
    <citation type="submission" date="2020-10" db="EMBL/GenBank/DDBJ databases">
        <authorList>
            <person name="Gilroy R."/>
        </authorList>
    </citation>
    <scope>NUCLEOTIDE SEQUENCE</scope>
    <source>
        <strain evidence="8">CHK165-10780</strain>
    </source>
</reference>
<evidence type="ECO:0000259" key="7">
    <source>
        <dbReference type="Pfam" id="PF01029"/>
    </source>
</evidence>
<dbReference type="InterPro" id="IPR011605">
    <property type="entry name" value="NusB_fam"/>
</dbReference>
<evidence type="ECO:0000256" key="6">
    <source>
        <dbReference type="HAMAP-Rule" id="MF_00073"/>
    </source>
</evidence>
<dbReference type="GO" id="GO:0003723">
    <property type="term" value="F:RNA binding"/>
    <property type="evidence" value="ECO:0007669"/>
    <property type="project" value="UniProtKB-UniRule"/>
</dbReference>
<dbReference type="InterPro" id="IPR035926">
    <property type="entry name" value="NusB-like_sf"/>
</dbReference>
<evidence type="ECO:0000256" key="5">
    <source>
        <dbReference type="ARBA" id="ARBA00023163"/>
    </source>
</evidence>
<dbReference type="GO" id="GO:0005829">
    <property type="term" value="C:cytosol"/>
    <property type="evidence" value="ECO:0007669"/>
    <property type="project" value="TreeGrafter"/>
</dbReference>
<dbReference type="HAMAP" id="MF_00073">
    <property type="entry name" value="NusB"/>
    <property type="match status" value="1"/>
</dbReference>
<feature type="domain" description="NusB/RsmB/TIM44" evidence="7">
    <location>
        <begin position="7"/>
        <end position="130"/>
    </location>
</feature>
<dbReference type="PANTHER" id="PTHR11078:SF3">
    <property type="entry name" value="ANTITERMINATION NUSB DOMAIN-CONTAINING PROTEIN"/>
    <property type="match status" value="1"/>
</dbReference>
<keyword evidence="2 6" id="KW-0889">Transcription antitermination</keyword>
<comment type="caution">
    <text evidence="8">The sequence shown here is derived from an EMBL/GenBank/DDBJ whole genome shotgun (WGS) entry which is preliminary data.</text>
</comment>
<evidence type="ECO:0000256" key="2">
    <source>
        <dbReference type="ARBA" id="ARBA00022814"/>
    </source>
</evidence>
<accession>A0A9D0YYW0</accession>
<evidence type="ECO:0000256" key="4">
    <source>
        <dbReference type="ARBA" id="ARBA00023015"/>
    </source>
</evidence>
<dbReference type="SUPFAM" id="SSF48013">
    <property type="entry name" value="NusB-like"/>
    <property type="match status" value="1"/>
</dbReference>
<keyword evidence="4 6" id="KW-0805">Transcription regulation</keyword>
<dbReference type="Proteomes" id="UP000886725">
    <property type="component" value="Unassembled WGS sequence"/>
</dbReference>
<keyword evidence="5 6" id="KW-0804">Transcription</keyword>
<dbReference type="Gene3D" id="1.10.940.10">
    <property type="entry name" value="NusB-like"/>
    <property type="match status" value="1"/>
</dbReference>
<dbReference type="PANTHER" id="PTHR11078">
    <property type="entry name" value="N UTILIZATION SUBSTANCE PROTEIN B-RELATED"/>
    <property type="match status" value="1"/>
</dbReference>
<protein>
    <recommendedName>
        <fullName evidence="6">Transcription antitermination protein NusB</fullName>
    </recommendedName>
    <alternativeName>
        <fullName evidence="6">Antitermination factor NusB</fullName>
    </alternativeName>
</protein>
<dbReference type="GO" id="GO:0006353">
    <property type="term" value="P:DNA-templated transcription termination"/>
    <property type="evidence" value="ECO:0007669"/>
    <property type="project" value="UniProtKB-UniRule"/>
</dbReference>
<dbReference type="AlphaFoldDB" id="A0A9D0YYW0"/>
<organism evidence="8 9">
    <name type="scientific">Candidatus Faecenecus gallistercoris</name>
    <dbReference type="NCBI Taxonomy" id="2840793"/>
    <lineage>
        <taxon>Bacteria</taxon>
        <taxon>Bacillati</taxon>
        <taxon>Bacillota</taxon>
        <taxon>Bacillota incertae sedis</taxon>
        <taxon>Candidatus Faecenecus</taxon>
    </lineage>
</organism>
<reference evidence="8" key="2">
    <citation type="journal article" date="2021" name="PeerJ">
        <title>Extensive microbial diversity within the chicken gut microbiome revealed by metagenomics and culture.</title>
        <authorList>
            <person name="Gilroy R."/>
            <person name="Ravi A."/>
            <person name="Getino M."/>
            <person name="Pursley I."/>
            <person name="Horton D.L."/>
            <person name="Alikhan N.F."/>
            <person name="Baker D."/>
            <person name="Gharbi K."/>
            <person name="Hall N."/>
            <person name="Watson M."/>
            <person name="Adriaenssens E.M."/>
            <person name="Foster-Nyarko E."/>
            <person name="Jarju S."/>
            <person name="Secka A."/>
            <person name="Antonio M."/>
            <person name="Oren A."/>
            <person name="Chaudhuri R.R."/>
            <person name="La Ragione R."/>
            <person name="Hildebrand F."/>
            <person name="Pallen M.J."/>
        </authorList>
    </citation>
    <scope>NUCLEOTIDE SEQUENCE</scope>
    <source>
        <strain evidence="8">CHK165-10780</strain>
    </source>
</reference>
<gene>
    <name evidence="6 8" type="primary">nusB</name>
    <name evidence="8" type="ORF">IAC85_03330</name>
</gene>
<evidence type="ECO:0000256" key="3">
    <source>
        <dbReference type="ARBA" id="ARBA00022884"/>
    </source>
</evidence>
<comment type="function">
    <text evidence="6">Involved in transcription antitermination. Required for transcription of ribosomal RNA (rRNA) genes. Binds specifically to the boxA antiterminator sequence of the ribosomal RNA (rrn) operons.</text>
</comment>
<comment type="similarity">
    <text evidence="1 6">Belongs to the NusB family.</text>
</comment>
<dbReference type="InterPro" id="IPR006027">
    <property type="entry name" value="NusB_RsmB_TIM44"/>
</dbReference>
<evidence type="ECO:0000313" key="8">
    <source>
        <dbReference type="EMBL" id="HIQ64751.1"/>
    </source>
</evidence>
<evidence type="ECO:0000256" key="1">
    <source>
        <dbReference type="ARBA" id="ARBA00005952"/>
    </source>
</evidence>
<proteinExistence type="inferred from homology"/>
<evidence type="ECO:0000313" key="9">
    <source>
        <dbReference type="Proteomes" id="UP000886725"/>
    </source>
</evidence>
<dbReference type="NCBIfam" id="TIGR01951">
    <property type="entry name" value="nusB"/>
    <property type="match status" value="1"/>
</dbReference>
<name>A0A9D0YYW0_9FIRM</name>
<dbReference type="Pfam" id="PF01029">
    <property type="entry name" value="NusB"/>
    <property type="match status" value="1"/>
</dbReference>
<keyword evidence="3 6" id="KW-0694">RNA-binding</keyword>
<sequence length="138" mass="16009">MKNRSELREIIMKVLYQSYILGETKLEYNVDDFIKEQLEVQNDFVSDTVHGVIEHQKHISEVADRYLEESGWKMKRLNKVDQAIISLGIYELLYTETPSVVAINEAIELSKKYSDEKVTGLINGVLDRIYHSEVSDAR</sequence>
<dbReference type="GO" id="GO:0031564">
    <property type="term" value="P:transcription antitermination"/>
    <property type="evidence" value="ECO:0007669"/>
    <property type="project" value="UniProtKB-KW"/>
</dbReference>
<dbReference type="EMBL" id="DVFU01000064">
    <property type="protein sequence ID" value="HIQ64751.1"/>
    <property type="molecule type" value="Genomic_DNA"/>
</dbReference>